<reference evidence="1 2" key="1">
    <citation type="journal article" date="2023" name="Plants (Basel)">
        <title>Bridging the Gap: Combining Genomics and Transcriptomics Approaches to Understand Stylosanthes scabra, an Orphan Legume from the Brazilian Caatinga.</title>
        <authorList>
            <person name="Ferreira-Neto J.R.C."/>
            <person name="da Silva M.D."/>
            <person name="Binneck E."/>
            <person name="de Melo N.F."/>
            <person name="da Silva R.H."/>
            <person name="de Melo A.L.T.M."/>
            <person name="Pandolfi V."/>
            <person name="Bustamante F.O."/>
            <person name="Brasileiro-Vidal A.C."/>
            <person name="Benko-Iseppon A.M."/>
        </authorList>
    </citation>
    <scope>NUCLEOTIDE SEQUENCE [LARGE SCALE GENOMIC DNA]</scope>
    <source>
        <tissue evidence="1">Leaves</tissue>
    </source>
</reference>
<sequence length="121" mass="13338">MPERCLNEVSGEMIRLWGGCVVVEASFLGIKVLKTGSLIESLKLPIRGFIGSIGLTRGSTQSIGQRQTLKWSSDPRRISLRPIGGAMSLPVNSLAAPAKLPERKLPPTLWYRRRNDTILLL</sequence>
<gene>
    <name evidence="1" type="ORF">PIB30_019560</name>
</gene>
<name>A0ABU6X9Q7_9FABA</name>
<proteinExistence type="predicted"/>
<dbReference type="EMBL" id="JASCZI010211509">
    <property type="protein sequence ID" value="MED6193445.1"/>
    <property type="molecule type" value="Genomic_DNA"/>
</dbReference>
<evidence type="ECO:0000313" key="2">
    <source>
        <dbReference type="Proteomes" id="UP001341840"/>
    </source>
</evidence>
<comment type="caution">
    <text evidence="1">The sequence shown here is derived from an EMBL/GenBank/DDBJ whole genome shotgun (WGS) entry which is preliminary data.</text>
</comment>
<accession>A0ABU6X9Q7</accession>
<dbReference type="Proteomes" id="UP001341840">
    <property type="component" value="Unassembled WGS sequence"/>
</dbReference>
<protein>
    <submittedName>
        <fullName evidence="1">Uncharacterized protein</fullName>
    </submittedName>
</protein>
<organism evidence="1 2">
    <name type="scientific">Stylosanthes scabra</name>
    <dbReference type="NCBI Taxonomy" id="79078"/>
    <lineage>
        <taxon>Eukaryota</taxon>
        <taxon>Viridiplantae</taxon>
        <taxon>Streptophyta</taxon>
        <taxon>Embryophyta</taxon>
        <taxon>Tracheophyta</taxon>
        <taxon>Spermatophyta</taxon>
        <taxon>Magnoliopsida</taxon>
        <taxon>eudicotyledons</taxon>
        <taxon>Gunneridae</taxon>
        <taxon>Pentapetalae</taxon>
        <taxon>rosids</taxon>
        <taxon>fabids</taxon>
        <taxon>Fabales</taxon>
        <taxon>Fabaceae</taxon>
        <taxon>Papilionoideae</taxon>
        <taxon>50 kb inversion clade</taxon>
        <taxon>dalbergioids sensu lato</taxon>
        <taxon>Dalbergieae</taxon>
        <taxon>Pterocarpus clade</taxon>
        <taxon>Stylosanthes</taxon>
    </lineage>
</organism>
<evidence type="ECO:0000313" key="1">
    <source>
        <dbReference type="EMBL" id="MED6193445.1"/>
    </source>
</evidence>
<keyword evidence="2" id="KW-1185">Reference proteome</keyword>